<dbReference type="AlphaFoldDB" id="A0A7X4GR87"/>
<dbReference type="InterPro" id="IPR045584">
    <property type="entry name" value="Pilin-like"/>
</dbReference>
<dbReference type="InterPro" id="IPR000983">
    <property type="entry name" value="Bac_GSPG_pilin"/>
</dbReference>
<dbReference type="RefSeq" id="WP_161014276.1">
    <property type="nucleotide sequence ID" value="NZ_WWCK01000004.1"/>
</dbReference>
<reference evidence="2 3" key="1">
    <citation type="submission" date="2019-12" db="EMBL/GenBank/DDBJ databases">
        <title>Novel species isolated from a subtropical stream in China.</title>
        <authorList>
            <person name="Lu H."/>
        </authorList>
    </citation>
    <scope>NUCLEOTIDE SEQUENCE [LARGE SCALE GENOMIC DNA]</scope>
    <source>
        <strain evidence="2 3">FT55W</strain>
    </source>
</reference>
<dbReference type="GO" id="GO:0015628">
    <property type="term" value="P:protein secretion by the type II secretion system"/>
    <property type="evidence" value="ECO:0007669"/>
    <property type="project" value="InterPro"/>
</dbReference>
<dbReference type="PROSITE" id="PS00409">
    <property type="entry name" value="PROKAR_NTER_METHYL"/>
    <property type="match status" value="1"/>
</dbReference>
<dbReference type="PRINTS" id="PR00813">
    <property type="entry name" value="BCTERIALGSPG"/>
</dbReference>
<dbReference type="NCBIfam" id="TIGR02532">
    <property type="entry name" value="IV_pilin_GFxxxE"/>
    <property type="match status" value="1"/>
</dbReference>
<dbReference type="Gene3D" id="3.30.700.10">
    <property type="entry name" value="Glycoprotein, Type 4 Pilin"/>
    <property type="match status" value="1"/>
</dbReference>
<sequence>MITSRRAGFSLIELLAAAAILGILATVAVPVVQTTMRREKEHDLRVALRDIRQAIDAYKAAATAKRIVVASGASGYPPSLDELVRGVEDANNSSAPRQYFLRRIPRDPFSANKSLPAADTWGVRSFDSPPQNPRAGSDVFDVYSKAQGAGLNGVPYGEW</sequence>
<name>A0A7X4GR87_9BURK</name>
<comment type="caution">
    <text evidence="2">The sequence shown here is derived from an EMBL/GenBank/DDBJ whole genome shotgun (WGS) entry which is preliminary data.</text>
</comment>
<keyword evidence="1" id="KW-0488">Methylation</keyword>
<protein>
    <submittedName>
        <fullName evidence="2">Prepilin-type N-terminal cleavage/methylation domain-containing protein</fullName>
    </submittedName>
</protein>
<dbReference type="InterPro" id="IPR012902">
    <property type="entry name" value="N_methyl_site"/>
</dbReference>
<organism evidence="2 3">
    <name type="scientific">Duganella rivi</name>
    <dbReference type="NCBI Taxonomy" id="2666083"/>
    <lineage>
        <taxon>Bacteria</taxon>
        <taxon>Pseudomonadati</taxon>
        <taxon>Pseudomonadota</taxon>
        <taxon>Betaproteobacteria</taxon>
        <taxon>Burkholderiales</taxon>
        <taxon>Oxalobacteraceae</taxon>
        <taxon>Telluria group</taxon>
        <taxon>Duganella</taxon>
    </lineage>
</organism>
<dbReference type="Pfam" id="PF07963">
    <property type="entry name" value="N_methyl"/>
    <property type="match status" value="1"/>
</dbReference>
<keyword evidence="3" id="KW-1185">Reference proteome</keyword>
<evidence type="ECO:0000256" key="1">
    <source>
        <dbReference type="ARBA" id="ARBA00022481"/>
    </source>
</evidence>
<gene>
    <name evidence="2" type="ORF">GTP45_12760</name>
</gene>
<dbReference type="Proteomes" id="UP000450012">
    <property type="component" value="Unassembled WGS sequence"/>
</dbReference>
<proteinExistence type="predicted"/>
<dbReference type="GO" id="GO:0015627">
    <property type="term" value="C:type II protein secretion system complex"/>
    <property type="evidence" value="ECO:0007669"/>
    <property type="project" value="InterPro"/>
</dbReference>
<dbReference type="EMBL" id="WWCK01000004">
    <property type="protein sequence ID" value="MYM67700.1"/>
    <property type="molecule type" value="Genomic_DNA"/>
</dbReference>
<accession>A0A7X4GR87</accession>
<dbReference type="SUPFAM" id="SSF54523">
    <property type="entry name" value="Pili subunits"/>
    <property type="match status" value="1"/>
</dbReference>
<evidence type="ECO:0000313" key="2">
    <source>
        <dbReference type="EMBL" id="MYM67700.1"/>
    </source>
</evidence>
<evidence type="ECO:0000313" key="3">
    <source>
        <dbReference type="Proteomes" id="UP000450012"/>
    </source>
</evidence>